<dbReference type="CDD" id="cd01647">
    <property type="entry name" value="RT_LTR"/>
    <property type="match status" value="1"/>
</dbReference>
<evidence type="ECO:0000259" key="19">
    <source>
        <dbReference type="PROSITE" id="PS50878"/>
    </source>
</evidence>
<dbReference type="Pfam" id="PF17921">
    <property type="entry name" value="Integrase_H2C2"/>
    <property type="match status" value="1"/>
</dbReference>
<evidence type="ECO:0000259" key="18">
    <source>
        <dbReference type="PROSITE" id="PS50013"/>
    </source>
</evidence>
<evidence type="ECO:0000313" key="21">
    <source>
        <dbReference type="EMBL" id="KAF7565036.1"/>
    </source>
</evidence>
<dbReference type="InterPro" id="IPR041577">
    <property type="entry name" value="RT_RNaseH_2"/>
</dbReference>
<evidence type="ECO:0000256" key="17">
    <source>
        <dbReference type="ARBA" id="ARBA00023268"/>
    </source>
</evidence>
<dbReference type="GO" id="GO:0006508">
    <property type="term" value="P:proteolysis"/>
    <property type="evidence" value="ECO:0007669"/>
    <property type="project" value="UniProtKB-KW"/>
</dbReference>
<evidence type="ECO:0000313" key="22">
    <source>
        <dbReference type="Proteomes" id="UP000245464"/>
    </source>
</evidence>
<dbReference type="GO" id="GO:0004519">
    <property type="term" value="F:endonuclease activity"/>
    <property type="evidence" value="ECO:0007669"/>
    <property type="project" value="UniProtKB-KW"/>
</dbReference>
<dbReference type="InterPro" id="IPR056924">
    <property type="entry name" value="SH3_Tf2-1"/>
</dbReference>
<dbReference type="InterPro" id="IPR043128">
    <property type="entry name" value="Rev_trsase/Diguanyl_cyclase"/>
</dbReference>
<evidence type="ECO:0000256" key="12">
    <source>
        <dbReference type="ARBA" id="ARBA00022908"/>
    </source>
</evidence>
<evidence type="ECO:0000259" key="20">
    <source>
        <dbReference type="PROSITE" id="PS50994"/>
    </source>
</evidence>
<keyword evidence="4" id="KW-0548">Nucleotidyltransferase</keyword>
<dbReference type="CDD" id="cd09274">
    <property type="entry name" value="RNase_HI_RT_Ty3"/>
    <property type="match status" value="1"/>
</dbReference>
<dbReference type="InterPro" id="IPR021109">
    <property type="entry name" value="Peptidase_aspartic_dom_sf"/>
</dbReference>
<dbReference type="InterPro" id="IPR016197">
    <property type="entry name" value="Chromo-like_dom_sf"/>
</dbReference>
<dbReference type="InterPro" id="IPR001584">
    <property type="entry name" value="Integrase_cat-core"/>
</dbReference>
<dbReference type="SUPFAM" id="SSF54160">
    <property type="entry name" value="Chromo domain-like"/>
    <property type="match status" value="1"/>
</dbReference>
<dbReference type="PROSITE" id="PS50994">
    <property type="entry name" value="INTEGRASE"/>
    <property type="match status" value="1"/>
</dbReference>
<gene>
    <name evidence="21" type="ORF">PtrM4_044700</name>
</gene>
<dbReference type="Gene3D" id="2.40.70.10">
    <property type="entry name" value="Acid Proteases"/>
    <property type="match status" value="1"/>
</dbReference>
<proteinExistence type="predicted"/>
<dbReference type="CDD" id="cd00303">
    <property type="entry name" value="retropepsin_like"/>
    <property type="match status" value="1"/>
</dbReference>
<dbReference type="Gene3D" id="1.10.340.70">
    <property type="match status" value="1"/>
</dbReference>
<dbReference type="Pfam" id="PF24626">
    <property type="entry name" value="SH3_Tf2-1"/>
    <property type="match status" value="1"/>
</dbReference>
<evidence type="ECO:0000256" key="11">
    <source>
        <dbReference type="ARBA" id="ARBA00022884"/>
    </source>
</evidence>
<dbReference type="InterPro" id="IPR012337">
    <property type="entry name" value="RNaseH-like_sf"/>
</dbReference>
<keyword evidence="12" id="KW-0229">DNA integration</keyword>
<keyword evidence="10" id="KW-0460">Magnesium</keyword>
<dbReference type="InterPro" id="IPR043502">
    <property type="entry name" value="DNA/RNA_pol_sf"/>
</dbReference>
<dbReference type="PROSITE" id="PS50013">
    <property type="entry name" value="CHROMO_2"/>
    <property type="match status" value="1"/>
</dbReference>
<dbReference type="InterPro" id="IPR008906">
    <property type="entry name" value="HATC_C_dom"/>
</dbReference>
<dbReference type="InterPro" id="IPR000477">
    <property type="entry name" value="RT_dom"/>
</dbReference>
<evidence type="ECO:0000256" key="10">
    <source>
        <dbReference type="ARBA" id="ARBA00022842"/>
    </source>
</evidence>
<keyword evidence="11" id="KW-0694">RNA-binding</keyword>
<dbReference type="GO" id="GO:0046872">
    <property type="term" value="F:metal ion binding"/>
    <property type="evidence" value="ECO:0007669"/>
    <property type="project" value="UniProtKB-KW"/>
</dbReference>
<comment type="subunit">
    <text evidence="1">Component of the NuA4 histone acetyltransferase complex.</text>
</comment>
<keyword evidence="16" id="KW-0233">DNA recombination</keyword>
<dbReference type="GO" id="GO:0005634">
    <property type="term" value="C:nucleus"/>
    <property type="evidence" value="ECO:0007669"/>
    <property type="project" value="UniProtKB-ARBA"/>
</dbReference>
<feature type="domain" description="Reverse transcriptase" evidence="19">
    <location>
        <begin position="262"/>
        <end position="442"/>
    </location>
</feature>
<dbReference type="EMBL" id="NQIK02000010">
    <property type="protein sequence ID" value="KAF7565036.1"/>
    <property type="molecule type" value="Genomic_DNA"/>
</dbReference>
<evidence type="ECO:0000256" key="15">
    <source>
        <dbReference type="ARBA" id="ARBA00023125"/>
    </source>
</evidence>
<evidence type="ECO:0000256" key="9">
    <source>
        <dbReference type="ARBA" id="ARBA00022801"/>
    </source>
</evidence>
<evidence type="ECO:0000256" key="3">
    <source>
        <dbReference type="ARBA" id="ARBA00022679"/>
    </source>
</evidence>
<evidence type="ECO:0008006" key="23">
    <source>
        <dbReference type="Google" id="ProtNLM"/>
    </source>
</evidence>
<accession>A0A834RK94</accession>
<evidence type="ECO:0000256" key="6">
    <source>
        <dbReference type="ARBA" id="ARBA00022723"/>
    </source>
</evidence>
<keyword evidence="8" id="KW-0255">Endonuclease</keyword>
<sequence>MDSDPFVLDVRLNGTDFVTGLVDSGCLCYSAINEQLFRSLRLPSIKIAPRQLEEAAGKNAEPSTVLDTVTYASIDIDGHQQKRVFFYVVPGLTYDVILGKPWLEDADVTISAKQGCLDIGASNIRAWNHKKASYKPPLMKATQVMASAFMAEVRRSRRKNKGDGIALDTGLFAVSIADIEKALKPRKRSDPKTKLPPQYHQWLKAFDHFLAEKLPPHRKGVDLHIEIEKDQDGNEKTIPWGPLYGMSREELLVLRKTLTELLDKDFIRASNSPAAAPVLMVKKPGGGIRFCVDYRGLNNITRKDRYPLPLFTETLRNVAKAKWFTKLDVIAAFHKIRVAKGEEWKTAFRTRYGLFEWRVAPFGLTGAPAAFQRYVNGVLQDYLDDFVSAYVDDILIYSSGSLQDHREKVGKVLQRLIDAGLQIDIDKCEFETKRVKYLGYIVEAEVGIRVDPEKIIAIREWATPTSVKAIRAFIGFANFYRVFIPNFSDIAEPLINLTKKEMVFHWDEACNQAFETIKELLITAPILGHFDPEKDTLVEADSSGHATGGLLLQKDKNNNWQPVAYYSKKHSPTEANYPIHDKELLAIVRCLEAWAPELRMVRKFTVLTDHKNLQYFYRERQLSERQVRWSEFLSRFDFSLEWKPGKTMGKPDALSRREQDLPANYDDERIRSRFIRLFQSKHLQSVQIQSLSSEEIDFTEEIRMFEDQDMQNLWHRSRQEDKLYQELTTLVANKERNLPTKLQKEKSVSIAECTLDERGLLRFRDRIWIPDCEPLRTRIIQNIHDSHITGHPGRDLTYSILSRQFFWSGVASDVRRFVRNCEICGRNTIWRETKKGLLKPLPIPERIWGELSIDFITDLPPSGRDDATNCMVVTDRLTKGVELEGMHDISAEAVAQRLLERHYPIHGIPTAITSDRGPQFVSDLWRHFCKLLSVEQRLSTAYHPQTDGATERMNQEIEKMIRIWATYTQENWLALLPIVMGAINNREASSTGLSPFYFMHGYHNEPIQLVEDRTIQDRPKRDGEALAEGFLKRLQDATEWAQAAIAITQEKQQHQANKTRTAAPQYKEGDWVFLNLRNVKTTRPSKKLDWLHGKYKVLRQVNSHSYQLDVPGKIHPVFHVDLLRYAPNDSLPSQKVGDTQPGPILVDGDELWLVERILGERTTRQGGKEIKEAYVKWVDYTEPTWEPRVPYLERRQVERNSRGGPKSWIYRHGWAVWHRKYKKNYWLCRYCHQRRKQEACYEADSTTNAGRHLSSNKPGHSHGPNGPVPIASREGNIMGALAKSQVHIMRSKGIEVSQEVANEMAASFSTSRFQDALKDWVVADNQSLRVIETPQFRAMIAAVSPLAEALLWRSHQTLHDHIITEYNTYIPAVANYLREARSLIHVSFDNWTSTGGQYAFTGLCVHYLNSEGKLVDHLLGLPELHGAHTGNNIAAAATTILRLFGVDNARVGYFVLDNASNNDTAVESLAEEFGFIASERRLRCCCHILNLSAQLVIWGKDRSAYENEAAHLEEEEKYMDEWRKYGPVGVLFDVIASICTPQTRQLLERLQCEEAESLGVTPHIRQLVKPVKTRWNSYFNTFVRAAELHGPIDGYIECKLEEHSAATATSRRRKNREQLPAAQPRLYIREGGLNGKDWATITEYIRLLEPFAEATRLLEGRGRHGRHGAIWEVLVTFEWLLDQLEALKDRLKDVNYEDLDAPEDHLITNVNLAHCKLAEYYAKFDNAPVYYTATILHPHYKHHLSALWKVPDTHVTARDGVHYRDGWLDNNHRAFLRMWQGRKDSAATSAHTVTPPRKKPRLGISTSRSAFLQSSIEQSTRQLEASLAEDEYEIWKRQPALAEEDWLSLNPLLYWESVAGQFPILSKFAIDVLTIPAAAADCERTFSELGDMLGTRRLHMKPELISALQSLKSWKRLGIQPTTTSASGLARTLSEEEISKVQEHLSQFDVR</sequence>
<dbReference type="GO" id="GO:0004190">
    <property type="term" value="F:aspartic-type endopeptidase activity"/>
    <property type="evidence" value="ECO:0007669"/>
    <property type="project" value="UniProtKB-KW"/>
</dbReference>
<dbReference type="GO" id="GO:0006310">
    <property type="term" value="P:DNA recombination"/>
    <property type="evidence" value="ECO:0007669"/>
    <property type="project" value="UniProtKB-KW"/>
</dbReference>
<dbReference type="RefSeq" id="XP_065959104.1">
    <property type="nucleotide sequence ID" value="XM_066104540.1"/>
</dbReference>
<dbReference type="GO" id="GO:0003964">
    <property type="term" value="F:RNA-directed DNA polymerase activity"/>
    <property type="evidence" value="ECO:0007669"/>
    <property type="project" value="UniProtKB-KW"/>
</dbReference>
<keyword evidence="17" id="KW-0511">Multifunctional enzyme</keyword>
<dbReference type="Pfam" id="PF17919">
    <property type="entry name" value="RT_RNaseH_2"/>
    <property type="match status" value="1"/>
</dbReference>
<keyword evidence="14" id="KW-0239">DNA-directed DNA polymerase</keyword>
<feature type="domain" description="Chromo" evidence="18">
    <location>
        <begin position="1152"/>
        <end position="1187"/>
    </location>
</feature>
<evidence type="ECO:0000256" key="2">
    <source>
        <dbReference type="ARBA" id="ARBA00022670"/>
    </source>
</evidence>
<dbReference type="Pfam" id="PF05699">
    <property type="entry name" value="Dimer_Tnp_hAT"/>
    <property type="match status" value="1"/>
</dbReference>
<evidence type="ECO:0000256" key="13">
    <source>
        <dbReference type="ARBA" id="ARBA00022918"/>
    </source>
</evidence>
<evidence type="ECO:0000256" key="5">
    <source>
        <dbReference type="ARBA" id="ARBA00022722"/>
    </source>
</evidence>
<dbReference type="InterPro" id="IPR050951">
    <property type="entry name" value="Retrovirus_Pol_polyprotein"/>
</dbReference>
<dbReference type="GO" id="GO:0003723">
    <property type="term" value="F:RNA binding"/>
    <property type="evidence" value="ECO:0007669"/>
    <property type="project" value="UniProtKB-KW"/>
</dbReference>
<evidence type="ECO:0000256" key="8">
    <source>
        <dbReference type="ARBA" id="ARBA00022759"/>
    </source>
</evidence>
<dbReference type="FunFam" id="3.30.70.270:FF:000020">
    <property type="entry name" value="Transposon Tf2-6 polyprotein-like Protein"/>
    <property type="match status" value="1"/>
</dbReference>
<dbReference type="GO" id="GO:0003677">
    <property type="term" value="F:DNA binding"/>
    <property type="evidence" value="ECO:0007669"/>
    <property type="project" value="UniProtKB-KW"/>
</dbReference>
<protein>
    <recommendedName>
        <fullName evidence="23">Reverse transcriptase</fullName>
    </recommendedName>
</protein>
<evidence type="ECO:0000256" key="16">
    <source>
        <dbReference type="ARBA" id="ARBA00023172"/>
    </source>
</evidence>
<dbReference type="GO" id="GO:0046983">
    <property type="term" value="F:protein dimerization activity"/>
    <property type="evidence" value="ECO:0007669"/>
    <property type="project" value="InterPro"/>
</dbReference>
<dbReference type="Proteomes" id="UP000245464">
    <property type="component" value="Chromosome 10"/>
</dbReference>
<reference evidence="21" key="1">
    <citation type="journal article" date="2018" name="BMC Genomics">
        <title>Comparative genomics of the wheat fungal pathogen Pyrenophora tritici-repentis reveals chromosomal variations and genome plasticity.</title>
        <authorList>
            <person name="Moolhuijzen P."/>
            <person name="See P.T."/>
            <person name="Hane J.K."/>
            <person name="Shi G."/>
            <person name="Liu Z."/>
            <person name="Oliver R.P."/>
            <person name="Moffat C.S."/>
        </authorList>
    </citation>
    <scope>NUCLEOTIDE SEQUENCE [LARGE SCALE GENOMIC DNA]</scope>
    <source>
        <strain evidence="21">M4</strain>
    </source>
</reference>
<dbReference type="GO" id="GO:0015074">
    <property type="term" value="P:DNA integration"/>
    <property type="evidence" value="ECO:0007669"/>
    <property type="project" value="UniProtKB-KW"/>
</dbReference>
<organism evidence="21 22">
    <name type="scientific">Pyrenophora tritici-repentis</name>
    <dbReference type="NCBI Taxonomy" id="45151"/>
    <lineage>
        <taxon>Eukaryota</taxon>
        <taxon>Fungi</taxon>
        <taxon>Dikarya</taxon>
        <taxon>Ascomycota</taxon>
        <taxon>Pezizomycotina</taxon>
        <taxon>Dothideomycetes</taxon>
        <taxon>Pleosporomycetidae</taxon>
        <taxon>Pleosporales</taxon>
        <taxon>Pleosporineae</taxon>
        <taxon>Pleosporaceae</taxon>
        <taxon>Pyrenophora</taxon>
    </lineage>
</organism>
<evidence type="ECO:0000256" key="1">
    <source>
        <dbReference type="ARBA" id="ARBA00011353"/>
    </source>
</evidence>
<dbReference type="InterPro" id="IPR036397">
    <property type="entry name" value="RNaseH_sf"/>
</dbReference>
<dbReference type="SUPFAM" id="SSF56672">
    <property type="entry name" value="DNA/RNA polymerases"/>
    <property type="match status" value="1"/>
</dbReference>
<comment type="caution">
    <text evidence="21">The sequence shown here is derived from an EMBL/GenBank/DDBJ whole genome shotgun (WGS) entry which is preliminary data.</text>
</comment>
<evidence type="ECO:0000256" key="14">
    <source>
        <dbReference type="ARBA" id="ARBA00022932"/>
    </source>
</evidence>
<dbReference type="InterPro" id="IPR041588">
    <property type="entry name" value="Integrase_H2C2"/>
</dbReference>
<keyword evidence="15" id="KW-0238">DNA-binding</keyword>
<dbReference type="SUPFAM" id="SSF53098">
    <property type="entry name" value="Ribonuclease H-like"/>
    <property type="match status" value="2"/>
</dbReference>
<keyword evidence="9" id="KW-0378">Hydrolase</keyword>
<dbReference type="Gene3D" id="3.30.70.270">
    <property type="match status" value="2"/>
</dbReference>
<dbReference type="Pfam" id="PF00078">
    <property type="entry name" value="RVT_1"/>
    <property type="match status" value="1"/>
</dbReference>
<keyword evidence="5" id="KW-0540">Nuclease</keyword>
<keyword evidence="7" id="KW-0064">Aspartyl protease</keyword>
<name>A0A834RK94_9PLEO</name>
<dbReference type="GO" id="GO:0003887">
    <property type="term" value="F:DNA-directed DNA polymerase activity"/>
    <property type="evidence" value="ECO:0007669"/>
    <property type="project" value="UniProtKB-KW"/>
</dbReference>
<keyword evidence="2" id="KW-0645">Protease</keyword>
<dbReference type="GO" id="GO:0006338">
    <property type="term" value="P:chromatin remodeling"/>
    <property type="evidence" value="ECO:0007669"/>
    <property type="project" value="UniProtKB-ARBA"/>
</dbReference>
<dbReference type="InterPro" id="IPR000953">
    <property type="entry name" value="Chromo/chromo_shadow_dom"/>
</dbReference>
<keyword evidence="3" id="KW-0808">Transferase</keyword>
<evidence type="ECO:0000256" key="4">
    <source>
        <dbReference type="ARBA" id="ARBA00022695"/>
    </source>
</evidence>
<dbReference type="PANTHER" id="PTHR37984">
    <property type="entry name" value="PROTEIN CBG26694"/>
    <property type="match status" value="1"/>
</dbReference>
<evidence type="ECO:0000256" key="7">
    <source>
        <dbReference type="ARBA" id="ARBA00022750"/>
    </source>
</evidence>
<dbReference type="GeneID" id="90954773"/>
<feature type="domain" description="Integrase catalytic" evidence="20">
    <location>
        <begin position="838"/>
        <end position="1003"/>
    </location>
</feature>
<dbReference type="PROSITE" id="PS50878">
    <property type="entry name" value="RT_POL"/>
    <property type="match status" value="1"/>
</dbReference>
<dbReference type="Gene3D" id="3.30.420.10">
    <property type="entry name" value="Ribonuclease H-like superfamily/Ribonuclease H"/>
    <property type="match status" value="1"/>
</dbReference>
<keyword evidence="13" id="KW-0695">RNA-directed DNA polymerase</keyword>
<dbReference type="KEGG" id="ptrr:90954773"/>
<dbReference type="PANTHER" id="PTHR37984:SF5">
    <property type="entry name" value="PROTEIN NYNRIN-LIKE"/>
    <property type="match status" value="1"/>
</dbReference>
<keyword evidence="6" id="KW-0479">Metal-binding</keyword>
<dbReference type="Gene3D" id="2.40.50.40">
    <property type="match status" value="1"/>
</dbReference>
<dbReference type="Gene3D" id="3.10.10.10">
    <property type="entry name" value="HIV Type 1 Reverse Transcriptase, subunit A, domain 1"/>
    <property type="match status" value="1"/>
</dbReference>